<comment type="caution">
    <text evidence="2">The sequence shown here is derived from an EMBL/GenBank/DDBJ whole genome shotgun (WGS) entry which is preliminary data.</text>
</comment>
<protein>
    <submittedName>
        <fullName evidence="2">Uncharacterized protein</fullName>
    </submittedName>
</protein>
<dbReference type="Proteomes" id="UP001501459">
    <property type="component" value="Unassembled WGS sequence"/>
</dbReference>
<sequence>MTYLLRIGSLILMVSALVACSNGQDTPNTPNGYADLVSNEEGKYNLLIVLNTSGGFENPEFLQEHNQDMGQVINHSYYRGLNEIEENREELDIHSEPYFVFFDTNSIAFQTGRSQEAEKFLVDAIKEQGNNQPE</sequence>
<proteinExistence type="predicted"/>
<name>A0ABN0Z8H0_9BACI</name>
<evidence type="ECO:0000313" key="3">
    <source>
        <dbReference type="Proteomes" id="UP001501459"/>
    </source>
</evidence>
<feature type="chain" id="PRO_5046021851" evidence="1">
    <location>
        <begin position="20"/>
        <end position="134"/>
    </location>
</feature>
<gene>
    <name evidence="2" type="ORF">GCM10008983_13550</name>
</gene>
<evidence type="ECO:0000313" key="2">
    <source>
        <dbReference type="EMBL" id="GAA0437891.1"/>
    </source>
</evidence>
<reference evidence="2 3" key="1">
    <citation type="journal article" date="2019" name="Int. J. Syst. Evol. Microbiol.">
        <title>The Global Catalogue of Microorganisms (GCM) 10K type strain sequencing project: providing services to taxonomists for standard genome sequencing and annotation.</title>
        <authorList>
            <consortium name="The Broad Institute Genomics Platform"/>
            <consortium name="The Broad Institute Genome Sequencing Center for Infectious Disease"/>
            <person name="Wu L."/>
            <person name="Ma J."/>
        </authorList>
    </citation>
    <scope>NUCLEOTIDE SEQUENCE [LARGE SCALE GENOMIC DNA]</scope>
    <source>
        <strain evidence="2 3">JCM 12149</strain>
    </source>
</reference>
<feature type="signal peptide" evidence="1">
    <location>
        <begin position="1"/>
        <end position="19"/>
    </location>
</feature>
<dbReference type="PROSITE" id="PS51257">
    <property type="entry name" value="PROKAR_LIPOPROTEIN"/>
    <property type="match status" value="1"/>
</dbReference>
<dbReference type="EMBL" id="BAAADM010000033">
    <property type="protein sequence ID" value="GAA0437891.1"/>
    <property type="molecule type" value="Genomic_DNA"/>
</dbReference>
<accession>A0ABN0Z8H0</accession>
<dbReference type="RefSeq" id="WP_343751988.1">
    <property type="nucleotide sequence ID" value="NZ_BAAADM010000033.1"/>
</dbReference>
<keyword evidence="1" id="KW-0732">Signal</keyword>
<organism evidence="2 3">
    <name type="scientific">Lentibacillus halophilus</name>
    <dbReference type="NCBI Taxonomy" id="295065"/>
    <lineage>
        <taxon>Bacteria</taxon>
        <taxon>Bacillati</taxon>
        <taxon>Bacillota</taxon>
        <taxon>Bacilli</taxon>
        <taxon>Bacillales</taxon>
        <taxon>Bacillaceae</taxon>
        <taxon>Lentibacillus</taxon>
    </lineage>
</organism>
<keyword evidence="3" id="KW-1185">Reference proteome</keyword>
<evidence type="ECO:0000256" key="1">
    <source>
        <dbReference type="SAM" id="SignalP"/>
    </source>
</evidence>